<keyword evidence="2" id="KW-1133">Transmembrane helix</keyword>
<dbReference type="SUPFAM" id="SSF82171">
    <property type="entry name" value="DPP6 N-terminal domain-like"/>
    <property type="match status" value="1"/>
</dbReference>
<gene>
    <name evidence="3" type="ORF">ACFFRI_02570</name>
</gene>
<evidence type="ECO:0000256" key="2">
    <source>
        <dbReference type="SAM" id="Phobius"/>
    </source>
</evidence>
<feature type="region of interest" description="Disordered" evidence="1">
    <location>
        <begin position="1"/>
        <end position="22"/>
    </location>
</feature>
<accession>A0ABV5K7U8</accession>
<name>A0ABV5K7U8_9ACTN</name>
<dbReference type="EMBL" id="JBHMDG010000002">
    <property type="protein sequence ID" value="MFB9311915.1"/>
    <property type="molecule type" value="Genomic_DNA"/>
</dbReference>
<proteinExistence type="predicted"/>
<protein>
    <submittedName>
        <fullName evidence="3">Uncharacterized protein</fullName>
    </submittedName>
</protein>
<sequence length="437" mass="45008">MTTLHDRLHELADDAPDGAGAPDAWARGVREHRVRRAGVAAIVALAVIGLGVTLVSWRQQAAPTPAPAAPGATAVLPDEIFRPSPWLPGTDDEGPLGQLVAVVAGERKSWTGSESGIVGISAATQRYRFLDLPSYGGGAALSPDGRHVAWWTTGSPSGTPNTGFGTSLTGYAVYDTVSEEVVRHEVSTKHGIDPSALAWADNRRVVAAYGQILAGDDGSEMDQGTSVEHHVETWLPGDDVLVLPGPVTGLESAAGDGVLLVDHGDRYAVVDARTGRTLRLLRAEGGPSGGPVLAPGAETYAVQRGSSTPTGVTVGSVESPRDAAVIPGAEETYGIVGWAGPDAVLVLQGEADGGNLSTGTRLVRLALDGTSTGSIVVSDVEWPAVSLAADLLDAPIVAAEAPPTPMDPRLVAGLSAGVVLAAGIVLLVWRRRRVRVR</sequence>
<feature type="transmembrane region" description="Helical" evidence="2">
    <location>
        <begin position="37"/>
        <end position="57"/>
    </location>
</feature>
<organism evidence="3 4">
    <name type="scientific">Nocardioides plantarum</name>
    <dbReference type="NCBI Taxonomy" id="29299"/>
    <lineage>
        <taxon>Bacteria</taxon>
        <taxon>Bacillati</taxon>
        <taxon>Actinomycetota</taxon>
        <taxon>Actinomycetes</taxon>
        <taxon>Propionibacteriales</taxon>
        <taxon>Nocardioidaceae</taxon>
        <taxon>Nocardioides</taxon>
    </lineage>
</organism>
<reference evidence="3 4" key="1">
    <citation type="submission" date="2024-09" db="EMBL/GenBank/DDBJ databases">
        <authorList>
            <person name="Sun Q."/>
            <person name="Mori K."/>
        </authorList>
    </citation>
    <scope>NUCLEOTIDE SEQUENCE [LARGE SCALE GENOMIC DNA]</scope>
    <source>
        <strain evidence="3 4">JCM 9626</strain>
    </source>
</reference>
<comment type="caution">
    <text evidence="3">The sequence shown here is derived from an EMBL/GenBank/DDBJ whole genome shotgun (WGS) entry which is preliminary data.</text>
</comment>
<feature type="compositionally biased region" description="Basic and acidic residues" evidence="1">
    <location>
        <begin position="1"/>
        <end position="12"/>
    </location>
</feature>
<keyword evidence="4" id="KW-1185">Reference proteome</keyword>
<dbReference type="Proteomes" id="UP001589750">
    <property type="component" value="Unassembled WGS sequence"/>
</dbReference>
<evidence type="ECO:0000313" key="3">
    <source>
        <dbReference type="EMBL" id="MFB9311915.1"/>
    </source>
</evidence>
<evidence type="ECO:0000313" key="4">
    <source>
        <dbReference type="Proteomes" id="UP001589750"/>
    </source>
</evidence>
<evidence type="ECO:0000256" key="1">
    <source>
        <dbReference type="SAM" id="MobiDB-lite"/>
    </source>
</evidence>
<keyword evidence="2" id="KW-0472">Membrane</keyword>
<dbReference type="RefSeq" id="WP_140010872.1">
    <property type="nucleotide sequence ID" value="NZ_JBHMDG010000002.1"/>
</dbReference>
<keyword evidence="2" id="KW-0812">Transmembrane</keyword>
<feature type="transmembrane region" description="Helical" evidence="2">
    <location>
        <begin position="410"/>
        <end position="429"/>
    </location>
</feature>